<organism evidence="1 2">
    <name type="scientific">Purpureocillium lilacinum</name>
    <name type="common">Paecilomyces lilacinus</name>
    <dbReference type="NCBI Taxonomy" id="33203"/>
    <lineage>
        <taxon>Eukaryota</taxon>
        <taxon>Fungi</taxon>
        <taxon>Dikarya</taxon>
        <taxon>Ascomycota</taxon>
        <taxon>Pezizomycotina</taxon>
        <taxon>Sordariomycetes</taxon>
        <taxon>Hypocreomycetidae</taxon>
        <taxon>Hypocreales</taxon>
        <taxon>Ophiocordycipitaceae</taxon>
        <taxon>Purpureocillium</taxon>
    </lineage>
</organism>
<protein>
    <submittedName>
        <fullName evidence="1">Uncharacterized protein</fullName>
    </submittedName>
</protein>
<evidence type="ECO:0000313" key="1">
    <source>
        <dbReference type="EMBL" id="KAL3963082.1"/>
    </source>
</evidence>
<comment type="caution">
    <text evidence="1">The sequence shown here is derived from an EMBL/GenBank/DDBJ whole genome shotgun (WGS) entry which is preliminary data.</text>
</comment>
<gene>
    <name evidence="1" type="ORF">ACCO45_000086</name>
</gene>
<sequence>MAEEAVGSPLTYLLLSEVPELPEVLELLLLTATSAHLSARLAYGLTETTSRAETPVRINITSFASASSISISVGIDIPRVVLEFRISRLQQAPERVAAPLSTGSRSSKQHQNNPQKH</sequence>
<dbReference type="EMBL" id="JBGNUJ010000002">
    <property type="protein sequence ID" value="KAL3963082.1"/>
    <property type="molecule type" value="Genomic_DNA"/>
</dbReference>
<proteinExistence type="predicted"/>
<reference evidence="1" key="1">
    <citation type="submission" date="2024-12" db="EMBL/GenBank/DDBJ databases">
        <title>Comparative genomics and development of molecular markers within Purpureocillium lilacinum and among Purpureocillium species.</title>
        <authorList>
            <person name="Yeh Z.-Y."/>
            <person name="Ni N.-T."/>
            <person name="Lo P.-H."/>
            <person name="Mushyakhwo K."/>
            <person name="Lin C.-F."/>
            <person name="Nai Y.-S."/>
        </authorList>
    </citation>
    <scope>NUCLEOTIDE SEQUENCE</scope>
    <source>
        <strain evidence="1">NCHU-NPUST-175</strain>
    </source>
</reference>
<dbReference type="Proteomes" id="UP001638806">
    <property type="component" value="Unassembled WGS sequence"/>
</dbReference>
<accession>A0ACC4E386</accession>
<keyword evidence="2" id="KW-1185">Reference proteome</keyword>
<evidence type="ECO:0000313" key="2">
    <source>
        <dbReference type="Proteomes" id="UP001638806"/>
    </source>
</evidence>
<name>A0ACC4E386_PURLI</name>